<organism evidence="2 3">
    <name type="scientific">Oceanobacillus caeni</name>
    <dbReference type="NCBI Taxonomy" id="405946"/>
    <lineage>
        <taxon>Bacteria</taxon>
        <taxon>Bacillati</taxon>
        <taxon>Bacillota</taxon>
        <taxon>Bacilli</taxon>
        <taxon>Bacillales</taxon>
        <taxon>Bacillaceae</taxon>
        <taxon>Oceanobacillus</taxon>
    </lineage>
</organism>
<evidence type="ECO:0000256" key="1">
    <source>
        <dbReference type="SAM" id="Phobius"/>
    </source>
</evidence>
<evidence type="ECO:0000313" key="3">
    <source>
        <dbReference type="Proteomes" id="UP000037854"/>
    </source>
</evidence>
<feature type="transmembrane region" description="Helical" evidence="1">
    <location>
        <begin position="102"/>
        <end position="121"/>
    </location>
</feature>
<keyword evidence="1" id="KW-0472">Membrane</keyword>
<evidence type="ECO:0000313" key="2">
    <source>
        <dbReference type="EMBL" id="KPH73483.1"/>
    </source>
</evidence>
<dbReference type="RefSeq" id="WP_060668809.1">
    <property type="nucleotide sequence ID" value="NZ_JARTGE010000032.1"/>
</dbReference>
<proteinExistence type="predicted"/>
<name>A0ABR5MHM2_9BACI</name>
<keyword evidence="3" id="KW-1185">Reference proteome</keyword>
<sequence>MDVNLQKKSKKLEAVLWSIALPGFYQLLRKQFLKGFLLVLLEFLINVMGNFNRIIILSFNFRIEEAIQATNYQWLLFYPCLYFFGIWDAYKDASGEEGKPFAYLPLVFSAYFVTVGVIFSTRITIFGHLIGPMWSGFLFLPIGLGIGATIRWILIKIYTKNRSLGS</sequence>
<accession>A0ABR5MHM2</accession>
<feature type="transmembrane region" description="Helical" evidence="1">
    <location>
        <begin position="133"/>
        <end position="154"/>
    </location>
</feature>
<dbReference type="Proteomes" id="UP000037854">
    <property type="component" value="Unassembled WGS sequence"/>
</dbReference>
<keyword evidence="1" id="KW-1133">Transmembrane helix</keyword>
<keyword evidence="1" id="KW-0812">Transmembrane</keyword>
<feature type="transmembrane region" description="Helical" evidence="1">
    <location>
        <begin position="71"/>
        <end position="90"/>
    </location>
</feature>
<dbReference type="EMBL" id="LGTK01000046">
    <property type="protein sequence ID" value="KPH73483.1"/>
    <property type="molecule type" value="Genomic_DNA"/>
</dbReference>
<gene>
    <name evidence="2" type="ORF">AFL42_12445</name>
</gene>
<protein>
    <submittedName>
        <fullName evidence="2">Membrane protein</fullName>
    </submittedName>
</protein>
<feature type="transmembrane region" description="Helical" evidence="1">
    <location>
        <begin position="35"/>
        <end position="59"/>
    </location>
</feature>
<comment type="caution">
    <text evidence="2">The sequence shown here is derived from an EMBL/GenBank/DDBJ whole genome shotgun (WGS) entry which is preliminary data.</text>
</comment>
<reference evidence="2 3" key="1">
    <citation type="submission" date="2015-07" db="EMBL/GenBank/DDBJ databases">
        <title>High-quality draft genome sequence of Oceanobacillus caeni HM6, a bacillus isolated from a human feces.</title>
        <authorList>
            <person name="Kumar J."/>
            <person name="Verma M.K."/>
            <person name="Pandey R."/>
            <person name="Bhambi M."/>
            <person name="Chauhan N."/>
        </authorList>
    </citation>
    <scope>NUCLEOTIDE SEQUENCE [LARGE SCALE GENOMIC DNA]</scope>
    <source>
        <strain evidence="2 3">HM6</strain>
    </source>
</reference>